<accession>A0AA48RBI6</accession>
<dbReference type="EMBL" id="OY288114">
    <property type="protein sequence ID" value="CAJ0849122.1"/>
    <property type="molecule type" value="Genomic_DNA"/>
</dbReference>
<dbReference type="AlphaFoldDB" id="A0AA48RBI6"/>
<sequence>MSFVVDGTQWRFDDLSPHEIGASIERLLDRVSTALDRNEIVWIGDDLQTRSVLYNLDLWSLFSPEAPISLSAELAQELAAWLGRAPRYADEVEWPEGLDDILIRVDDDETESADIAWAHHHVRAGRPVACLGVTKPGPRKTESSHGNAIVHWVVDEATHRAFWRSAIEVEGDNEDTVQRIAPHAFPDLYFHDGVWDGLKHLAGGYYALSSEIRRYFAVLDDHGKWAFTCPPPALSPGEAADPSVTSSPPNQIIERRFSGLGLTMAPENPDVYADRRCRSARQIKIGEKTFYCEWHGKLEPHRNRVHVHSPAPESKEKVIIGIIHEHLPLPGD</sequence>
<organism evidence="1">
    <name type="scientific">freshwater sediment metagenome</name>
    <dbReference type="NCBI Taxonomy" id="556182"/>
    <lineage>
        <taxon>unclassified sequences</taxon>
        <taxon>metagenomes</taxon>
        <taxon>ecological metagenomes</taxon>
    </lineage>
</organism>
<reference evidence="1" key="1">
    <citation type="submission" date="2023-07" db="EMBL/GenBank/DDBJ databases">
        <authorList>
            <person name="Pelsma A.J. K."/>
        </authorList>
    </citation>
    <scope>NUCLEOTIDE SEQUENCE</scope>
</reference>
<protein>
    <submittedName>
        <fullName evidence="1">Uncharacterized protein</fullName>
    </submittedName>
</protein>
<proteinExistence type="predicted"/>
<evidence type="ECO:0000313" key="1">
    <source>
        <dbReference type="EMBL" id="CAJ0849122.1"/>
    </source>
</evidence>
<name>A0AA48RBI6_9ZZZZ</name>
<gene>
    <name evidence="1" type="ORF">AMST5_00079</name>
</gene>